<feature type="signal peptide" evidence="2">
    <location>
        <begin position="1"/>
        <end position="20"/>
    </location>
</feature>
<dbReference type="RefSeq" id="WP_105680991.1">
    <property type="nucleotide sequence ID" value="NZ_JBBGZD010000001.1"/>
</dbReference>
<evidence type="ECO:0000313" key="7">
    <source>
        <dbReference type="Proteomes" id="UP000238534"/>
    </source>
</evidence>
<dbReference type="Pfam" id="PF18962">
    <property type="entry name" value="Por_Secre_tail"/>
    <property type="match status" value="1"/>
</dbReference>
<evidence type="ECO:0000256" key="2">
    <source>
        <dbReference type="SAM" id="SignalP"/>
    </source>
</evidence>
<dbReference type="Pfam" id="PF03382">
    <property type="entry name" value="DUF285"/>
    <property type="match status" value="2"/>
</dbReference>
<comment type="caution">
    <text evidence="4">The sequence shown here is derived from an EMBL/GenBank/DDBJ whole genome shotgun (WGS) entry which is preliminary data.</text>
</comment>
<accession>A0A2S9D0G5</accession>
<dbReference type="InterPro" id="IPR005046">
    <property type="entry name" value="DUF285"/>
</dbReference>
<sequence length="604" mass="68080">MYKKLLFSLLFILLFQLSKAQHEFITIWQPGFISTIPIYVTAPYPAGNNQIWFPAIGNNFTISWEEVGYPSHQGTMNNVTSTKQVLIDFGTSLHPNSMQASYQVKVSGGNGTFRILSTEYSLSTGVTYNGSIDKLLEISQWGNIQWSTMNNAFANCPNIKLTASDAPDLSQVTDLSGMFKSAKNFTSNNSINSWDTSSVQDMSELFSQTTFNSPIDNWNTSNVTNMSRMFYFSKLFNQTLKTWDVSKVTNMQSMFMSAEKFNQPLQDWNTESLTNIIDIFNGAREFNQPINTWNISNVTSLSGIFSLAPQFNQPLNHWNTSKVTDMSRTFNGALSFNQNINSWDTSKVGNMSLMFAQAVSYNEPMTSWDTGSVTDMSFMFHFNPYFNQNISNWNTAKVVNMGHMLHGCYEFTHSLENWNVSTVTNMDLMLMETTSYNHTLEKWNLNSLITAASMLTSSGLDCRNYSNTLIGWSNNGNTPNGIHLGIVSDLTYSDTATPSRNHLLNVKGWSFLGDNLGTCEHQLGTSDNSLNNTPQMYPNPVSDMIYLKNIQNVIRYTITDMSGRTVAKDKLGHNEISVRLLSPGNYVLQIFTKNTVHSFSFIKK</sequence>
<dbReference type="NCBIfam" id="TIGR04183">
    <property type="entry name" value="Por_Secre_tail"/>
    <property type="match status" value="1"/>
</dbReference>
<dbReference type="AlphaFoldDB" id="A0A2S9D0G5"/>
<feature type="domain" description="Secretion system C-terminal sorting" evidence="3">
    <location>
        <begin position="536"/>
        <end position="595"/>
    </location>
</feature>
<keyword evidence="1 2" id="KW-0732">Signal</keyword>
<reference evidence="6 7" key="1">
    <citation type="submission" date="2017-09" db="EMBL/GenBank/DDBJ databases">
        <title>Genomic, metabolic, and phenotypic characteristics of bacterial isolates from the natural microbiome of the model nematode Caenorhabditis elegans.</title>
        <authorList>
            <person name="Zimmermann J."/>
            <person name="Obeng N."/>
            <person name="Yang W."/>
            <person name="Obeng O."/>
            <person name="Kissoyan K."/>
            <person name="Pees B."/>
            <person name="Dirksen P."/>
            <person name="Hoppner M."/>
            <person name="Franke A."/>
            <person name="Rosenstiel P."/>
            <person name="Leippe M."/>
            <person name="Dierking K."/>
            <person name="Kaleta C."/>
            <person name="Schulenburg H."/>
        </authorList>
    </citation>
    <scope>NUCLEOTIDE SEQUENCE [LARGE SCALE GENOMIC DNA]</scope>
    <source>
        <strain evidence="4 7">MYb25</strain>
        <strain evidence="5 6">MYb44</strain>
    </source>
</reference>
<dbReference type="EMBL" id="PCPH01000001">
    <property type="protein sequence ID" value="PRB92020.1"/>
    <property type="molecule type" value="Genomic_DNA"/>
</dbReference>
<keyword evidence="6" id="KW-1185">Reference proteome</keyword>
<feature type="chain" id="PRO_5015720989" evidence="2">
    <location>
        <begin position="21"/>
        <end position="604"/>
    </location>
</feature>
<proteinExistence type="predicted"/>
<evidence type="ECO:0000313" key="5">
    <source>
        <dbReference type="EMBL" id="PRB92020.1"/>
    </source>
</evidence>
<gene>
    <name evidence="4" type="ORF">CQ022_08445</name>
    <name evidence="5" type="ORF">CQ033_02115</name>
</gene>
<dbReference type="InterPro" id="IPR011889">
    <property type="entry name" value="Liste_lipo_26"/>
</dbReference>
<dbReference type="Proteomes" id="UP000238325">
    <property type="component" value="Unassembled WGS sequence"/>
</dbReference>
<evidence type="ECO:0000259" key="3">
    <source>
        <dbReference type="Pfam" id="PF18962"/>
    </source>
</evidence>
<evidence type="ECO:0000313" key="4">
    <source>
        <dbReference type="EMBL" id="PRB86267.1"/>
    </source>
</evidence>
<evidence type="ECO:0000313" key="6">
    <source>
        <dbReference type="Proteomes" id="UP000238325"/>
    </source>
</evidence>
<dbReference type="NCBIfam" id="TIGR02167">
    <property type="entry name" value="Liste_lipo_26"/>
    <property type="match status" value="4"/>
</dbReference>
<dbReference type="EMBL" id="PCPP01000001">
    <property type="protein sequence ID" value="PRB86267.1"/>
    <property type="molecule type" value="Genomic_DNA"/>
</dbReference>
<dbReference type="OrthoDB" id="9813840at2"/>
<evidence type="ECO:0000256" key="1">
    <source>
        <dbReference type="ARBA" id="ARBA00022729"/>
    </source>
</evidence>
<organism evidence="4 7">
    <name type="scientific">Chryseobacterium culicis</name>
    <dbReference type="NCBI Taxonomy" id="680127"/>
    <lineage>
        <taxon>Bacteria</taxon>
        <taxon>Pseudomonadati</taxon>
        <taxon>Bacteroidota</taxon>
        <taxon>Flavobacteriia</taxon>
        <taxon>Flavobacteriales</taxon>
        <taxon>Weeksellaceae</taxon>
        <taxon>Chryseobacterium group</taxon>
        <taxon>Chryseobacterium</taxon>
    </lineage>
</organism>
<protein>
    <submittedName>
        <fullName evidence="4">BspA family leucine-rich repeat surface protein</fullName>
    </submittedName>
</protein>
<name>A0A2S9D0G5_CHRCI</name>
<dbReference type="Proteomes" id="UP000238534">
    <property type="component" value="Unassembled WGS sequence"/>
</dbReference>
<dbReference type="InterPro" id="IPR026444">
    <property type="entry name" value="Secre_tail"/>
</dbReference>